<protein>
    <submittedName>
        <fullName evidence="1">Uncharacterized protein</fullName>
    </submittedName>
</protein>
<comment type="caution">
    <text evidence="1">The sequence shown here is derived from an EMBL/GenBank/DDBJ whole genome shotgun (WGS) entry which is preliminary data.</text>
</comment>
<proteinExistence type="predicted"/>
<reference evidence="1 2" key="1">
    <citation type="submission" date="2014-02" db="EMBL/GenBank/DDBJ databases">
        <title>The Genome Sequence of Trichophyton interdigitale MR816.</title>
        <authorList>
            <consortium name="The Broad Institute Genomics Platform"/>
            <person name="Cuomo C.A."/>
            <person name="White T.C."/>
            <person name="Graser Y."/>
            <person name="Martinez-Rossi N."/>
            <person name="Heitman J."/>
            <person name="Young S.K."/>
            <person name="Zeng Q."/>
            <person name="Gargeya S."/>
            <person name="Abouelleil A."/>
            <person name="Alvarado L."/>
            <person name="Chapman S.B."/>
            <person name="Gainer-Dewar J."/>
            <person name="Goldberg J."/>
            <person name="Griggs A."/>
            <person name="Gujja S."/>
            <person name="Hansen M."/>
            <person name="Howarth C."/>
            <person name="Imamovic A."/>
            <person name="Larimer J."/>
            <person name="Martinez D."/>
            <person name="Murphy C."/>
            <person name="Pearson M.D."/>
            <person name="Persinoti G."/>
            <person name="Poon T."/>
            <person name="Priest M."/>
            <person name="Roberts A.D."/>
            <person name="Saif S."/>
            <person name="Shea T.D."/>
            <person name="Sykes S.N."/>
            <person name="Wortman J."/>
            <person name="Nusbaum C."/>
            <person name="Birren B."/>
        </authorList>
    </citation>
    <scope>NUCLEOTIDE SEQUENCE [LARGE SCALE GENOMIC DNA]</scope>
    <source>
        <strain evidence="1 2">MR816</strain>
    </source>
</reference>
<dbReference type="EMBL" id="AOKY01000032">
    <property type="protein sequence ID" value="KDB27860.1"/>
    <property type="molecule type" value="Genomic_DNA"/>
</dbReference>
<accession>A0A059JJ16</accession>
<dbReference type="AlphaFoldDB" id="A0A059JJ16"/>
<organism evidence="1 2">
    <name type="scientific">Trichophyton interdigitale (strain MR816)</name>
    <dbReference type="NCBI Taxonomy" id="1215338"/>
    <lineage>
        <taxon>Eukaryota</taxon>
        <taxon>Fungi</taxon>
        <taxon>Dikarya</taxon>
        <taxon>Ascomycota</taxon>
        <taxon>Pezizomycotina</taxon>
        <taxon>Eurotiomycetes</taxon>
        <taxon>Eurotiomycetidae</taxon>
        <taxon>Onygenales</taxon>
        <taxon>Arthrodermataceae</taxon>
        <taxon>Trichophyton</taxon>
    </lineage>
</organism>
<evidence type="ECO:0000313" key="2">
    <source>
        <dbReference type="Proteomes" id="UP000024533"/>
    </source>
</evidence>
<keyword evidence="2" id="KW-1185">Reference proteome</keyword>
<evidence type="ECO:0000313" key="1">
    <source>
        <dbReference type="EMBL" id="KDB27860.1"/>
    </source>
</evidence>
<name>A0A059JJ16_TRIIM</name>
<dbReference type="HOGENOM" id="CLU_2135304_0_0_1"/>
<gene>
    <name evidence="1" type="ORF">H109_00362</name>
</gene>
<dbReference type="Proteomes" id="UP000024533">
    <property type="component" value="Unassembled WGS sequence"/>
</dbReference>
<sequence>MVDNTLTNGFASACGVMSNFRLTALRQRGERKGLFFISGPSREAGFEGLSITTTESNTFPLMVLKAYSVLFHLEPNPAAQPVNWYGYIHRCSPVGMCLKAVEEHSGSARIYEC</sequence>